<reference evidence="6 7" key="1">
    <citation type="submission" date="2018-04" db="EMBL/GenBank/DDBJ databases">
        <title>Genomic Encyclopedia of Type Strains, Phase III (KMG-III): the genomes of soil and plant-associated and newly described type strains.</title>
        <authorList>
            <person name="Whitman W."/>
        </authorList>
    </citation>
    <scope>NUCLEOTIDE SEQUENCE [LARGE SCALE GENOMIC DNA]</scope>
    <source>
        <strain evidence="6 7">KA25</strain>
    </source>
</reference>
<evidence type="ECO:0000313" key="7">
    <source>
        <dbReference type="Proteomes" id="UP000244060"/>
    </source>
</evidence>
<evidence type="ECO:0000256" key="3">
    <source>
        <dbReference type="ARBA" id="ARBA00023237"/>
    </source>
</evidence>
<evidence type="ECO:0000313" key="6">
    <source>
        <dbReference type="EMBL" id="PTR20784.1"/>
    </source>
</evidence>
<protein>
    <submittedName>
        <fullName evidence="6">Outer membrane protein OmpA-like peptidoglycan-associated protein</fullName>
    </submittedName>
</protein>
<evidence type="ECO:0000256" key="2">
    <source>
        <dbReference type="ARBA" id="ARBA00023136"/>
    </source>
</evidence>
<name>A0A2T5KEF5_9RHOB</name>
<comment type="subcellular location">
    <subcellularLocation>
        <location evidence="1">Cell outer membrane</location>
    </subcellularLocation>
</comment>
<dbReference type="EMBL" id="QAOT01000001">
    <property type="protein sequence ID" value="PTR20784.1"/>
    <property type="molecule type" value="Genomic_DNA"/>
</dbReference>
<organism evidence="6 7">
    <name type="scientific">Cereibacter azotoformans</name>
    <dbReference type="NCBI Taxonomy" id="43057"/>
    <lineage>
        <taxon>Bacteria</taxon>
        <taxon>Pseudomonadati</taxon>
        <taxon>Pseudomonadota</taxon>
        <taxon>Alphaproteobacteria</taxon>
        <taxon>Rhodobacterales</taxon>
        <taxon>Paracoccaceae</taxon>
        <taxon>Cereibacter</taxon>
    </lineage>
</organism>
<dbReference type="AlphaFoldDB" id="A0A2T5KEF5"/>
<dbReference type="GO" id="GO:0009279">
    <property type="term" value="C:cell outer membrane"/>
    <property type="evidence" value="ECO:0007669"/>
    <property type="project" value="UniProtKB-SubCell"/>
</dbReference>
<sequence length="228" mass="23252">MKIVKSPFVLMTAGVVLLAGCDPYASGGNPGMGAPGSYTRENPRASAGIATGAILGGLVGASASDNKLEKAVVGAAVGGILGGAVGSALDRQAADLRNSIGNSQVSVTNTGSELVVTMPQDILFATDSANLRPDLQRDLAAVAQNLLRYPNSTIMVVGHTDSTGSAAYNQDLSLRRAQSVAGVLIGNGVPSYRVASLGRGEDQPIASNLTPEGRAQNRRVDIIIRPTN</sequence>
<dbReference type="CDD" id="cd07185">
    <property type="entry name" value="OmpA_C-like"/>
    <property type="match status" value="1"/>
</dbReference>
<dbReference type="InterPro" id="IPR050330">
    <property type="entry name" value="Bact_OuterMem_StrucFunc"/>
</dbReference>
<gene>
    <name evidence="6" type="ORF">C8J28_101104</name>
</gene>
<dbReference type="PANTHER" id="PTHR30329">
    <property type="entry name" value="STATOR ELEMENT OF FLAGELLAR MOTOR COMPLEX"/>
    <property type="match status" value="1"/>
</dbReference>
<dbReference type="PANTHER" id="PTHR30329:SF21">
    <property type="entry name" value="LIPOPROTEIN YIAD-RELATED"/>
    <property type="match status" value="1"/>
</dbReference>
<dbReference type="InterPro" id="IPR036737">
    <property type="entry name" value="OmpA-like_sf"/>
</dbReference>
<keyword evidence="7" id="KW-1185">Reference proteome</keyword>
<accession>A0A2T5KEF5</accession>
<keyword evidence="2 4" id="KW-0472">Membrane</keyword>
<keyword evidence="3" id="KW-0998">Cell outer membrane</keyword>
<dbReference type="Gene3D" id="3.30.1330.60">
    <property type="entry name" value="OmpA-like domain"/>
    <property type="match status" value="1"/>
</dbReference>
<proteinExistence type="predicted"/>
<evidence type="ECO:0000256" key="4">
    <source>
        <dbReference type="PROSITE-ProRule" id="PRU00473"/>
    </source>
</evidence>
<dbReference type="SUPFAM" id="SSF103088">
    <property type="entry name" value="OmpA-like"/>
    <property type="match status" value="1"/>
</dbReference>
<dbReference type="PRINTS" id="PR01023">
    <property type="entry name" value="NAFLGMOTY"/>
</dbReference>
<dbReference type="PROSITE" id="PS51123">
    <property type="entry name" value="OMPA_2"/>
    <property type="match status" value="1"/>
</dbReference>
<dbReference type="RefSeq" id="WP_101340128.1">
    <property type="nucleotide sequence ID" value="NZ_CP089965.1"/>
</dbReference>
<dbReference type="InterPro" id="IPR006665">
    <property type="entry name" value="OmpA-like"/>
</dbReference>
<dbReference type="Pfam" id="PF13488">
    <property type="entry name" value="Gly-zipper_Omp"/>
    <property type="match status" value="1"/>
</dbReference>
<dbReference type="InterPro" id="IPR006664">
    <property type="entry name" value="OMP_bac"/>
</dbReference>
<dbReference type="Proteomes" id="UP000244060">
    <property type="component" value="Unassembled WGS sequence"/>
</dbReference>
<evidence type="ECO:0000256" key="1">
    <source>
        <dbReference type="ARBA" id="ARBA00004442"/>
    </source>
</evidence>
<comment type="caution">
    <text evidence="6">The sequence shown here is derived from an EMBL/GenBank/DDBJ whole genome shotgun (WGS) entry which is preliminary data.</text>
</comment>
<evidence type="ECO:0000259" key="5">
    <source>
        <dbReference type="PROSITE" id="PS51123"/>
    </source>
</evidence>
<dbReference type="Pfam" id="PF00691">
    <property type="entry name" value="OmpA"/>
    <property type="match status" value="1"/>
</dbReference>
<dbReference type="PRINTS" id="PR01021">
    <property type="entry name" value="OMPADOMAIN"/>
</dbReference>
<dbReference type="InterPro" id="IPR039567">
    <property type="entry name" value="Gly-zipper"/>
</dbReference>
<dbReference type="PROSITE" id="PS51257">
    <property type="entry name" value="PROKAR_LIPOPROTEIN"/>
    <property type="match status" value="1"/>
</dbReference>
<dbReference type="OrthoDB" id="9782229at2"/>
<feature type="domain" description="OmpA-like" evidence="5">
    <location>
        <begin position="111"/>
        <end position="228"/>
    </location>
</feature>